<dbReference type="InterPro" id="IPR000515">
    <property type="entry name" value="MetI-like"/>
</dbReference>
<evidence type="ECO:0000256" key="5">
    <source>
        <dbReference type="ARBA" id="ARBA00022989"/>
    </source>
</evidence>
<reference evidence="9 10" key="1">
    <citation type="submission" date="2021-06" db="EMBL/GenBank/DDBJ databases">
        <title>Genome-based taxonomic framework of Microbacterium strains isolated from marine environment, the description of four new species and reclassification of four preexisting species.</title>
        <authorList>
            <person name="Lee S.D."/>
            <person name="Kim S.-M."/>
            <person name="Byeon Y.-S."/>
            <person name="Yang H.L."/>
            <person name="Kim I.S."/>
        </authorList>
    </citation>
    <scope>NUCLEOTIDE SEQUENCE [LARGE SCALE GENOMIC DNA]</scope>
    <source>
        <strain evidence="9 10">SSW1-51</strain>
    </source>
</reference>
<evidence type="ECO:0000259" key="8">
    <source>
        <dbReference type="PROSITE" id="PS50928"/>
    </source>
</evidence>
<feature type="transmembrane region" description="Helical" evidence="7">
    <location>
        <begin position="106"/>
        <end position="131"/>
    </location>
</feature>
<accession>A0ABY4IIW5</accession>
<evidence type="ECO:0000256" key="7">
    <source>
        <dbReference type="RuleBase" id="RU363032"/>
    </source>
</evidence>
<dbReference type="SUPFAM" id="SSF161098">
    <property type="entry name" value="MetI-like"/>
    <property type="match status" value="1"/>
</dbReference>
<gene>
    <name evidence="9" type="ORF">KV394_17060</name>
</gene>
<dbReference type="RefSeq" id="WP_247981981.1">
    <property type="nucleotide sequence ID" value="NZ_CP078076.1"/>
</dbReference>
<dbReference type="PANTHER" id="PTHR43386">
    <property type="entry name" value="OLIGOPEPTIDE TRANSPORT SYSTEM PERMEASE PROTEIN APPC"/>
    <property type="match status" value="1"/>
</dbReference>
<dbReference type="EMBL" id="CP078076">
    <property type="protein sequence ID" value="UPL12705.1"/>
    <property type="molecule type" value="Genomic_DNA"/>
</dbReference>
<dbReference type="InterPro" id="IPR035906">
    <property type="entry name" value="MetI-like_sf"/>
</dbReference>
<organism evidence="9 10">
    <name type="scientific">Microbacterium sufflavum</name>
    <dbReference type="NCBI Taxonomy" id="2851649"/>
    <lineage>
        <taxon>Bacteria</taxon>
        <taxon>Bacillati</taxon>
        <taxon>Actinomycetota</taxon>
        <taxon>Actinomycetes</taxon>
        <taxon>Micrococcales</taxon>
        <taxon>Microbacteriaceae</taxon>
        <taxon>Microbacterium</taxon>
    </lineage>
</organism>
<evidence type="ECO:0000256" key="3">
    <source>
        <dbReference type="ARBA" id="ARBA00022475"/>
    </source>
</evidence>
<keyword evidence="10" id="KW-1185">Reference proteome</keyword>
<feature type="transmembrane region" description="Helical" evidence="7">
    <location>
        <begin position="265"/>
        <end position="284"/>
    </location>
</feature>
<dbReference type="InterPro" id="IPR050366">
    <property type="entry name" value="BP-dependent_transpt_permease"/>
</dbReference>
<dbReference type="Proteomes" id="UP000831467">
    <property type="component" value="Chromosome"/>
</dbReference>
<dbReference type="CDD" id="cd06261">
    <property type="entry name" value="TM_PBP2"/>
    <property type="match status" value="1"/>
</dbReference>
<feature type="transmembrane region" description="Helical" evidence="7">
    <location>
        <begin position="220"/>
        <end position="245"/>
    </location>
</feature>
<dbReference type="Gene3D" id="1.10.3720.10">
    <property type="entry name" value="MetI-like"/>
    <property type="match status" value="1"/>
</dbReference>
<keyword evidence="2 7" id="KW-0813">Transport</keyword>
<comment type="similarity">
    <text evidence="7">Belongs to the binding-protein-dependent transport system permease family.</text>
</comment>
<feature type="transmembrane region" description="Helical" evidence="7">
    <location>
        <begin position="163"/>
        <end position="181"/>
    </location>
</feature>
<feature type="transmembrane region" description="Helical" evidence="7">
    <location>
        <begin position="138"/>
        <end position="157"/>
    </location>
</feature>
<evidence type="ECO:0000256" key="1">
    <source>
        <dbReference type="ARBA" id="ARBA00004651"/>
    </source>
</evidence>
<feature type="domain" description="ABC transmembrane type-1" evidence="8">
    <location>
        <begin position="99"/>
        <end position="288"/>
    </location>
</feature>
<protein>
    <submittedName>
        <fullName evidence="9">ABC transporter permease</fullName>
    </submittedName>
</protein>
<feature type="transmembrane region" description="Helical" evidence="7">
    <location>
        <begin position="37"/>
        <end position="55"/>
    </location>
</feature>
<evidence type="ECO:0000256" key="2">
    <source>
        <dbReference type="ARBA" id="ARBA00022448"/>
    </source>
</evidence>
<comment type="subcellular location">
    <subcellularLocation>
        <location evidence="1 7">Cell membrane</location>
        <topology evidence="1 7">Multi-pass membrane protein</topology>
    </subcellularLocation>
</comment>
<keyword evidence="4 7" id="KW-0812">Transmembrane</keyword>
<sequence>MTAPVIAETADVVSATPSAPAPAATPRRRRGLRRRPWGLYLAVAAVALAVLWALIPGVFAPGDPLTGVPADKLLPPSAAHWFGTDTLGRDLFGRVVHGAVHSLSGALIAVTVGLALGTVLGAIAGSVGGIVDDVLMRIVDVLLAIPGLLLSLSVIILLGFGTVNAAIAVGLGSVAAFARLMRAEVARVRRTEYVEAAFGSGGTFVAVLRRHVLPNSLTPIVALAALQFGTAILAISTLGFLGYGAPPPTPEWGLLIAEGRNYIATAWWLTALPGLVVVAVVLSANRISHRLGRGVR</sequence>
<proteinExistence type="inferred from homology"/>
<keyword evidence="3" id="KW-1003">Cell membrane</keyword>
<dbReference type="Pfam" id="PF00528">
    <property type="entry name" value="BPD_transp_1"/>
    <property type="match status" value="1"/>
</dbReference>
<keyword evidence="6 7" id="KW-0472">Membrane</keyword>
<evidence type="ECO:0000256" key="6">
    <source>
        <dbReference type="ARBA" id="ARBA00023136"/>
    </source>
</evidence>
<evidence type="ECO:0000313" key="10">
    <source>
        <dbReference type="Proteomes" id="UP000831467"/>
    </source>
</evidence>
<evidence type="ECO:0000313" key="9">
    <source>
        <dbReference type="EMBL" id="UPL12705.1"/>
    </source>
</evidence>
<evidence type="ECO:0000256" key="4">
    <source>
        <dbReference type="ARBA" id="ARBA00022692"/>
    </source>
</evidence>
<keyword evidence="5 7" id="KW-1133">Transmembrane helix</keyword>
<dbReference type="PROSITE" id="PS50928">
    <property type="entry name" value="ABC_TM1"/>
    <property type="match status" value="1"/>
</dbReference>
<dbReference type="PANTHER" id="PTHR43386:SF25">
    <property type="entry name" value="PEPTIDE ABC TRANSPORTER PERMEASE PROTEIN"/>
    <property type="match status" value="1"/>
</dbReference>
<name>A0ABY4IIW5_9MICO</name>